<organism evidence="2 3">
    <name type="scientific">Calocera cornea HHB12733</name>
    <dbReference type="NCBI Taxonomy" id="1353952"/>
    <lineage>
        <taxon>Eukaryota</taxon>
        <taxon>Fungi</taxon>
        <taxon>Dikarya</taxon>
        <taxon>Basidiomycota</taxon>
        <taxon>Agaricomycotina</taxon>
        <taxon>Dacrymycetes</taxon>
        <taxon>Dacrymycetales</taxon>
        <taxon>Dacrymycetaceae</taxon>
        <taxon>Calocera</taxon>
    </lineage>
</organism>
<gene>
    <name evidence="2" type="ORF">CALCODRAFT_494827</name>
</gene>
<dbReference type="AlphaFoldDB" id="A0A165GVK9"/>
<sequence>MAHVAFSPQCVLIPDNPPRPRPHVETRTLSLPLSWSRKANEADFNDPTFSPSRPTKLVVKIPSFTRRARIHSPERDHPARGCLHSPTSPPRVIPLYLPPVSESPAEEGFRALSSSSSPPSSALTVVSPTVPLRPCCQACYNKILLAMDDDYVPKWSPGARRKKERDEREATICSPSKLHYSIDVMLDESYSPCVFGRARVDEVEVQRGKGATTKTDEEHEKDGETTDEDAGDMPSPRHMHDLPNPFDMPKLAPPMSPSAEDRAFADMLPQPASPPAHHPRSVSPPSTVSPPGHDRRQSFTERSSSMLQACLRGGTAVLKSVASGEGNVNIKLL</sequence>
<feature type="region of interest" description="Disordered" evidence="1">
    <location>
        <begin position="204"/>
        <end position="304"/>
    </location>
</feature>
<accession>A0A165GVK9</accession>
<keyword evidence="3" id="KW-1185">Reference proteome</keyword>
<dbReference type="EMBL" id="KV423950">
    <property type="protein sequence ID" value="KZT58542.1"/>
    <property type="molecule type" value="Genomic_DNA"/>
</dbReference>
<evidence type="ECO:0000313" key="2">
    <source>
        <dbReference type="EMBL" id="KZT58542.1"/>
    </source>
</evidence>
<reference evidence="2 3" key="1">
    <citation type="journal article" date="2016" name="Mol. Biol. Evol.">
        <title>Comparative Genomics of Early-Diverging Mushroom-Forming Fungi Provides Insights into the Origins of Lignocellulose Decay Capabilities.</title>
        <authorList>
            <person name="Nagy L.G."/>
            <person name="Riley R."/>
            <person name="Tritt A."/>
            <person name="Adam C."/>
            <person name="Daum C."/>
            <person name="Floudas D."/>
            <person name="Sun H."/>
            <person name="Yadav J.S."/>
            <person name="Pangilinan J."/>
            <person name="Larsson K.H."/>
            <person name="Matsuura K."/>
            <person name="Barry K."/>
            <person name="Labutti K."/>
            <person name="Kuo R."/>
            <person name="Ohm R.A."/>
            <person name="Bhattacharya S.S."/>
            <person name="Shirouzu T."/>
            <person name="Yoshinaga Y."/>
            <person name="Martin F.M."/>
            <person name="Grigoriev I.V."/>
            <person name="Hibbett D.S."/>
        </authorList>
    </citation>
    <scope>NUCLEOTIDE SEQUENCE [LARGE SCALE GENOMIC DNA]</scope>
    <source>
        <strain evidence="2 3">HHB12733</strain>
    </source>
</reference>
<dbReference type="InParanoid" id="A0A165GVK9"/>
<dbReference type="Proteomes" id="UP000076842">
    <property type="component" value="Unassembled WGS sequence"/>
</dbReference>
<protein>
    <submittedName>
        <fullName evidence="2">Uncharacterized protein</fullName>
    </submittedName>
</protein>
<name>A0A165GVK9_9BASI</name>
<dbReference type="OrthoDB" id="10432596at2759"/>
<evidence type="ECO:0000256" key="1">
    <source>
        <dbReference type="SAM" id="MobiDB-lite"/>
    </source>
</evidence>
<feature type="compositionally biased region" description="Basic and acidic residues" evidence="1">
    <location>
        <begin position="214"/>
        <end position="224"/>
    </location>
</feature>
<evidence type="ECO:0000313" key="3">
    <source>
        <dbReference type="Proteomes" id="UP000076842"/>
    </source>
</evidence>
<proteinExistence type="predicted"/>
<feature type="compositionally biased region" description="Low complexity" evidence="1">
    <location>
        <begin position="281"/>
        <end position="291"/>
    </location>
</feature>